<dbReference type="EC" id="2.1.1.297" evidence="5"/>
<dbReference type="STRING" id="720554.Clocl_0064"/>
<dbReference type="PANTHER" id="PTHR18895:SF74">
    <property type="entry name" value="MTRF1L RELEASE FACTOR GLUTAMINE METHYLTRANSFERASE"/>
    <property type="match status" value="1"/>
</dbReference>
<sequence length="281" mass="31487">MILKDAYTEGIKKLKSANVDAPAITAGAILCCILGCEKEYLYIHGDYLLSKSEYERYCDALNRRINGEPLQYITGHQEFMSLNFAVNRNVLIPRQDTEILVEYVIEFVGQKQNVNILDIGTGSGCIAVSLAYYIKSSRVWGVDISKEALEIAKINARSYGVEEKIVFIESNLFENVPLQKFDIIVSNPPYIPNRVIDTLDRQVKDFEPKIALNGGEDGLDFYRKIVKESVGFLKPKGLLAFEVGFDQAQDVVKIMESSFKDIKIKKDLAGIERVVTGILSG</sequence>
<evidence type="ECO:0000256" key="5">
    <source>
        <dbReference type="HAMAP-Rule" id="MF_02126"/>
    </source>
</evidence>
<feature type="binding site" evidence="5">
    <location>
        <position position="187"/>
    </location>
    <ligand>
        <name>S-adenosyl-L-methionine</name>
        <dbReference type="ChEBI" id="CHEBI:59789"/>
    </ligand>
</feature>
<keyword evidence="3 5" id="KW-0949">S-adenosyl-L-methionine</keyword>
<dbReference type="PROSITE" id="PS00092">
    <property type="entry name" value="N6_MTASE"/>
    <property type="match status" value="1"/>
</dbReference>
<feature type="domain" description="Release factor glutamine methyltransferase N-terminal" evidence="7">
    <location>
        <begin position="5"/>
        <end position="75"/>
    </location>
</feature>
<reference evidence="9" key="1">
    <citation type="submission" date="2011-12" db="EMBL/GenBank/DDBJ databases">
        <title>Complete sequence of Clostridium clariflavum DSM 19732.</title>
        <authorList>
            <consortium name="US DOE Joint Genome Institute"/>
            <person name="Lucas S."/>
            <person name="Han J."/>
            <person name="Lapidus A."/>
            <person name="Cheng J.-F."/>
            <person name="Goodwin L."/>
            <person name="Pitluck S."/>
            <person name="Peters L."/>
            <person name="Teshima H."/>
            <person name="Detter J.C."/>
            <person name="Han C."/>
            <person name="Tapia R."/>
            <person name="Land M."/>
            <person name="Hauser L."/>
            <person name="Kyrpides N."/>
            <person name="Ivanova N."/>
            <person name="Pagani I."/>
            <person name="Kitzmiller T."/>
            <person name="Lynd L."/>
            <person name="Izquierdo J."/>
            <person name="Woyke T."/>
        </authorList>
    </citation>
    <scope>NUCLEOTIDE SEQUENCE [LARGE SCALE GENOMIC DNA]</scope>
    <source>
        <strain evidence="9">DSM 19732 / NBRC 101661 / EBR45</strain>
    </source>
</reference>
<dbReference type="InterPro" id="IPR019874">
    <property type="entry name" value="RF_methyltr_PrmC"/>
</dbReference>
<name>G8LZF8_ACECE</name>
<dbReference type="RefSeq" id="WP_014253459.1">
    <property type="nucleotide sequence ID" value="NC_016627.1"/>
</dbReference>
<comment type="catalytic activity">
    <reaction evidence="4 5">
        <text>L-glutaminyl-[peptide chain release factor] + S-adenosyl-L-methionine = N(5)-methyl-L-glutaminyl-[peptide chain release factor] + S-adenosyl-L-homocysteine + H(+)</text>
        <dbReference type="Rhea" id="RHEA:42896"/>
        <dbReference type="Rhea" id="RHEA-COMP:10271"/>
        <dbReference type="Rhea" id="RHEA-COMP:10272"/>
        <dbReference type="ChEBI" id="CHEBI:15378"/>
        <dbReference type="ChEBI" id="CHEBI:30011"/>
        <dbReference type="ChEBI" id="CHEBI:57856"/>
        <dbReference type="ChEBI" id="CHEBI:59789"/>
        <dbReference type="ChEBI" id="CHEBI:61891"/>
        <dbReference type="EC" id="2.1.1.297"/>
    </reaction>
</comment>
<keyword evidence="9" id="KW-1185">Reference proteome</keyword>
<dbReference type="InterPro" id="IPR007848">
    <property type="entry name" value="Small_mtfrase_dom"/>
</dbReference>
<evidence type="ECO:0000313" key="9">
    <source>
        <dbReference type="Proteomes" id="UP000005435"/>
    </source>
</evidence>
<dbReference type="KEGG" id="ccl:Clocl_0064"/>
<protein>
    <recommendedName>
        <fullName evidence="5">Release factor glutamine methyltransferase</fullName>
        <shortName evidence="5">RF MTase</shortName>
        <ecNumber evidence="5">2.1.1.297</ecNumber>
    </recommendedName>
    <alternativeName>
        <fullName evidence="5">N5-glutamine methyltransferase PrmC</fullName>
    </alternativeName>
    <alternativeName>
        <fullName evidence="5">Protein-(glutamine-N5) MTase PrmC</fullName>
    </alternativeName>
    <alternativeName>
        <fullName evidence="5">Protein-glutamine N-methyltransferase PrmC</fullName>
    </alternativeName>
</protein>
<comment type="function">
    <text evidence="5">Methylates the class 1 translation termination release factors RF1/PrfA and RF2/PrfB on the glutamine residue of the universally conserved GGQ motif.</text>
</comment>
<evidence type="ECO:0000259" key="6">
    <source>
        <dbReference type="Pfam" id="PF05175"/>
    </source>
</evidence>
<dbReference type="GO" id="GO:0102559">
    <property type="term" value="F:peptide chain release factor N(5)-glutamine methyltransferase activity"/>
    <property type="evidence" value="ECO:0007669"/>
    <property type="project" value="UniProtKB-EC"/>
</dbReference>
<organism evidence="8 9">
    <name type="scientific">Acetivibrio clariflavus (strain DSM 19732 / NBRC 101661 / EBR45)</name>
    <name type="common">Clostridium clariflavum</name>
    <dbReference type="NCBI Taxonomy" id="720554"/>
    <lineage>
        <taxon>Bacteria</taxon>
        <taxon>Bacillati</taxon>
        <taxon>Bacillota</taxon>
        <taxon>Clostridia</taxon>
        <taxon>Eubacteriales</taxon>
        <taxon>Oscillospiraceae</taxon>
        <taxon>Acetivibrio</taxon>
    </lineage>
</organism>
<dbReference type="InterPro" id="IPR002052">
    <property type="entry name" value="DNA_methylase_N6_adenine_CS"/>
</dbReference>
<dbReference type="InterPro" id="IPR029063">
    <property type="entry name" value="SAM-dependent_MTases_sf"/>
</dbReference>
<dbReference type="PRINTS" id="PR00507">
    <property type="entry name" value="N12N6MTFRASE"/>
</dbReference>
<feature type="binding site" evidence="5">
    <location>
        <position position="143"/>
    </location>
    <ligand>
        <name>S-adenosyl-L-methionine</name>
        <dbReference type="ChEBI" id="CHEBI:59789"/>
    </ligand>
</feature>
<feature type="binding site" evidence="5">
    <location>
        <begin position="187"/>
        <end position="190"/>
    </location>
    <ligand>
        <name>substrate</name>
    </ligand>
</feature>
<dbReference type="GO" id="GO:0003676">
    <property type="term" value="F:nucleic acid binding"/>
    <property type="evidence" value="ECO:0007669"/>
    <property type="project" value="InterPro"/>
</dbReference>
<feature type="domain" description="Methyltransferase small" evidence="6">
    <location>
        <begin position="108"/>
        <end position="191"/>
    </location>
</feature>
<dbReference type="Pfam" id="PF05175">
    <property type="entry name" value="MTS"/>
    <property type="match status" value="1"/>
</dbReference>
<dbReference type="HAMAP" id="MF_02126">
    <property type="entry name" value="RF_methyltr_PrmC"/>
    <property type="match status" value="1"/>
</dbReference>
<keyword evidence="1 5" id="KW-0489">Methyltransferase</keyword>
<dbReference type="eggNOG" id="COG2890">
    <property type="taxonomic scope" value="Bacteria"/>
</dbReference>
<evidence type="ECO:0000259" key="7">
    <source>
        <dbReference type="Pfam" id="PF17827"/>
    </source>
</evidence>
<dbReference type="OrthoDB" id="9800643at2"/>
<feature type="binding site" evidence="5">
    <location>
        <begin position="120"/>
        <end position="124"/>
    </location>
    <ligand>
        <name>S-adenosyl-L-methionine</name>
        <dbReference type="ChEBI" id="CHEBI:59789"/>
    </ligand>
</feature>
<comment type="caution">
    <text evidence="5">Lacks conserved residue(s) required for the propagation of feature annotation.</text>
</comment>
<dbReference type="CDD" id="cd02440">
    <property type="entry name" value="AdoMet_MTases"/>
    <property type="match status" value="1"/>
</dbReference>
<dbReference type="NCBIfam" id="TIGR03534">
    <property type="entry name" value="RF_mod_PrmC"/>
    <property type="match status" value="1"/>
</dbReference>
<comment type="similarity">
    <text evidence="5">Belongs to the protein N5-glutamine methyltransferase family. PrmC subfamily.</text>
</comment>
<dbReference type="SUPFAM" id="SSF53335">
    <property type="entry name" value="S-adenosyl-L-methionine-dependent methyltransferases"/>
    <property type="match status" value="1"/>
</dbReference>
<keyword evidence="2 5" id="KW-0808">Transferase</keyword>
<dbReference type="Proteomes" id="UP000005435">
    <property type="component" value="Chromosome"/>
</dbReference>
<dbReference type="GO" id="GO:0032259">
    <property type="term" value="P:methylation"/>
    <property type="evidence" value="ECO:0007669"/>
    <property type="project" value="UniProtKB-KW"/>
</dbReference>
<evidence type="ECO:0000313" key="8">
    <source>
        <dbReference type="EMBL" id="AEV66821.1"/>
    </source>
</evidence>
<gene>
    <name evidence="5" type="primary">prmC</name>
    <name evidence="8" type="ordered locus">Clocl_0064</name>
</gene>
<evidence type="ECO:0000256" key="4">
    <source>
        <dbReference type="ARBA" id="ARBA00048391"/>
    </source>
</evidence>
<dbReference type="AlphaFoldDB" id="G8LZF8"/>
<dbReference type="Pfam" id="PF17827">
    <property type="entry name" value="PrmC_N"/>
    <property type="match status" value="1"/>
</dbReference>
<dbReference type="HOGENOM" id="CLU_018398_3_2_9"/>
<dbReference type="InterPro" id="IPR050320">
    <property type="entry name" value="N5-glutamine_MTase"/>
</dbReference>
<dbReference type="InterPro" id="IPR040758">
    <property type="entry name" value="PrmC_N"/>
</dbReference>
<dbReference type="NCBIfam" id="TIGR00536">
    <property type="entry name" value="hemK_fam"/>
    <property type="match status" value="1"/>
</dbReference>
<evidence type="ECO:0000256" key="1">
    <source>
        <dbReference type="ARBA" id="ARBA00022603"/>
    </source>
</evidence>
<dbReference type="InterPro" id="IPR004556">
    <property type="entry name" value="HemK-like"/>
</dbReference>
<dbReference type="PANTHER" id="PTHR18895">
    <property type="entry name" value="HEMK METHYLTRANSFERASE"/>
    <property type="match status" value="1"/>
</dbReference>
<evidence type="ECO:0000256" key="2">
    <source>
        <dbReference type="ARBA" id="ARBA00022679"/>
    </source>
</evidence>
<proteinExistence type="inferred from homology"/>
<reference evidence="8 9" key="2">
    <citation type="journal article" date="2012" name="Stand. Genomic Sci.">
        <title>Complete Genome Sequence of Clostridium clariflavum DSM 19732.</title>
        <authorList>
            <person name="Izquierdo J.A."/>
            <person name="Goodwin L."/>
            <person name="Davenport K.W."/>
            <person name="Teshima H."/>
            <person name="Bruce D."/>
            <person name="Detter C."/>
            <person name="Tapia R."/>
            <person name="Han S."/>
            <person name="Land M."/>
            <person name="Hauser L."/>
            <person name="Jeffries C.D."/>
            <person name="Han J."/>
            <person name="Pitluck S."/>
            <person name="Nolan M."/>
            <person name="Chen A."/>
            <person name="Huntemann M."/>
            <person name="Mavromatis K."/>
            <person name="Mikhailova N."/>
            <person name="Liolios K."/>
            <person name="Woyke T."/>
            <person name="Lynd L.R."/>
        </authorList>
    </citation>
    <scope>NUCLEOTIDE SEQUENCE [LARGE SCALE GENOMIC DNA]</scope>
    <source>
        <strain evidence="9">DSM 19732 / NBRC 101661 / EBR45</strain>
    </source>
</reference>
<dbReference type="Gene3D" id="1.10.8.10">
    <property type="entry name" value="DNA helicase RuvA subunit, C-terminal domain"/>
    <property type="match status" value="1"/>
</dbReference>
<evidence type="ECO:0000256" key="3">
    <source>
        <dbReference type="ARBA" id="ARBA00022691"/>
    </source>
</evidence>
<accession>G8LZF8</accession>
<dbReference type="EMBL" id="CP003065">
    <property type="protein sequence ID" value="AEV66821.1"/>
    <property type="molecule type" value="Genomic_DNA"/>
</dbReference>
<dbReference type="Gene3D" id="3.40.50.150">
    <property type="entry name" value="Vaccinia Virus protein VP39"/>
    <property type="match status" value="1"/>
</dbReference>